<evidence type="ECO:0000313" key="1">
    <source>
        <dbReference type="EMBL" id="KAG7387902.1"/>
    </source>
</evidence>
<accession>A0A8T1W1Y9</accession>
<evidence type="ECO:0000313" key="2">
    <source>
        <dbReference type="Proteomes" id="UP000694044"/>
    </source>
</evidence>
<sequence>MKFLCKDDRLPSEAIGKAFVAVAGRDDRAVVEFLQENSRLSTKASSEAFVAAGANKHWRLMGSLYDVSRIFPAAVYIAFMAAFEMEYAGIIVYPLLGYLCDTAYGASTF</sequence>
<comment type="caution">
    <text evidence="1">The sequence shown here is derived from an EMBL/GenBank/DDBJ whole genome shotgun (WGS) entry which is preliminary data.</text>
</comment>
<name>A0A8T1W1Y9_9STRA</name>
<dbReference type="EMBL" id="JAGDFM010000070">
    <property type="protein sequence ID" value="KAG7387902.1"/>
    <property type="molecule type" value="Genomic_DNA"/>
</dbReference>
<proteinExistence type="predicted"/>
<organism evidence="1 2">
    <name type="scientific">Phytophthora pseudosyringae</name>
    <dbReference type="NCBI Taxonomy" id="221518"/>
    <lineage>
        <taxon>Eukaryota</taxon>
        <taxon>Sar</taxon>
        <taxon>Stramenopiles</taxon>
        <taxon>Oomycota</taxon>
        <taxon>Peronosporomycetes</taxon>
        <taxon>Peronosporales</taxon>
        <taxon>Peronosporaceae</taxon>
        <taxon>Phytophthora</taxon>
    </lineage>
</organism>
<dbReference type="AlphaFoldDB" id="A0A8T1W1Y9"/>
<dbReference type="Proteomes" id="UP000694044">
    <property type="component" value="Unassembled WGS sequence"/>
</dbReference>
<dbReference type="OrthoDB" id="97199at2759"/>
<protein>
    <submittedName>
        <fullName evidence="1">Uncharacterized protein</fullName>
    </submittedName>
</protein>
<gene>
    <name evidence="1" type="ORF">PHYPSEUDO_013553</name>
</gene>
<reference evidence="1" key="1">
    <citation type="submission" date="2021-02" db="EMBL/GenBank/DDBJ databases">
        <authorList>
            <person name="Palmer J.M."/>
        </authorList>
    </citation>
    <scope>NUCLEOTIDE SEQUENCE</scope>
    <source>
        <strain evidence="1">SCRP734</strain>
    </source>
</reference>
<keyword evidence="2" id="KW-1185">Reference proteome</keyword>